<dbReference type="EMBL" id="BTRK01000006">
    <property type="protein sequence ID" value="GMR61922.1"/>
    <property type="molecule type" value="Genomic_DNA"/>
</dbReference>
<evidence type="ECO:0000313" key="2">
    <source>
        <dbReference type="EMBL" id="GMR61922.1"/>
    </source>
</evidence>
<keyword evidence="3" id="KW-1185">Reference proteome</keyword>
<dbReference type="AlphaFoldDB" id="A0AAN5DG65"/>
<reference evidence="3" key="1">
    <citation type="submission" date="2022-10" db="EMBL/GenBank/DDBJ databases">
        <title>Genome assembly of Pristionchus species.</title>
        <authorList>
            <person name="Yoshida K."/>
            <person name="Sommer R.J."/>
        </authorList>
    </citation>
    <scope>NUCLEOTIDE SEQUENCE [LARGE SCALE GENOMIC DNA]</scope>
    <source>
        <strain evidence="3">RS5460</strain>
    </source>
</reference>
<feature type="signal peptide" evidence="1">
    <location>
        <begin position="1"/>
        <end position="18"/>
    </location>
</feature>
<proteinExistence type="predicted"/>
<dbReference type="Proteomes" id="UP001328107">
    <property type="component" value="Unassembled WGS sequence"/>
</dbReference>
<name>A0AAN5DG65_9BILA</name>
<accession>A0AAN5DG65</accession>
<organism evidence="2 3">
    <name type="scientific">Pristionchus mayeri</name>
    <dbReference type="NCBI Taxonomy" id="1317129"/>
    <lineage>
        <taxon>Eukaryota</taxon>
        <taxon>Metazoa</taxon>
        <taxon>Ecdysozoa</taxon>
        <taxon>Nematoda</taxon>
        <taxon>Chromadorea</taxon>
        <taxon>Rhabditida</taxon>
        <taxon>Rhabditina</taxon>
        <taxon>Diplogasteromorpha</taxon>
        <taxon>Diplogasteroidea</taxon>
        <taxon>Neodiplogasteridae</taxon>
        <taxon>Pristionchus</taxon>
    </lineage>
</organism>
<gene>
    <name evidence="2" type="ORF">PMAYCL1PPCAC_32117</name>
</gene>
<feature type="chain" id="PRO_5042996870" description="Secreted protein" evidence="1">
    <location>
        <begin position="19"/>
        <end position="160"/>
    </location>
</feature>
<comment type="caution">
    <text evidence="2">The sequence shown here is derived from an EMBL/GenBank/DDBJ whole genome shotgun (WGS) entry which is preliminary data.</text>
</comment>
<evidence type="ECO:0000256" key="1">
    <source>
        <dbReference type="SAM" id="SignalP"/>
    </source>
</evidence>
<evidence type="ECO:0008006" key="4">
    <source>
        <dbReference type="Google" id="ProtNLM"/>
    </source>
</evidence>
<keyword evidence="1" id="KW-0732">Signal</keyword>
<feature type="non-terminal residue" evidence="2">
    <location>
        <position position="160"/>
    </location>
</feature>
<evidence type="ECO:0000313" key="3">
    <source>
        <dbReference type="Proteomes" id="UP001328107"/>
    </source>
</evidence>
<sequence>MFNVYIFSLSATLRVSLLAGVRWTQKQSFCSVLCRLLRSANRFSGSSASRFSCARNSTVTTWSLLVFLAVNRPFTTRFFFNGHLSIIANWIHGNLIISLNVGAHSRASRMTDRSKLEQLLGVQIAKNPLERVHCYAKQICSLMPQLFHHYEFSYQLAGPE</sequence>
<protein>
    <recommendedName>
        <fullName evidence="4">Secreted protein</fullName>
    </recommendedName>
</protein>